<dbReference type="InterPro" id="IPR001585">
    <property type="entry name" value="TAL/FSA"/>
</dbReference>
<evidence type="ECO:0000313" key="2">
    <source>
        <dbReference type="EMBL" id="SUZ95217.1"/>
    </source>
</evidence>
<sequence>MSTKNGTSAKLTEPLFGTAENARMTGTGPAIWLAGDPEDLPEWLDRGAAGIVTNTVVLNQMVQKYGQITEVTRRYLDITDKPLVIEIDGHSTEELLEVGEVFTKMSDQIILKIPATTYALGAFSELKKAGIPTFCTTVFTLPQAAAVAEAGVTHVLPFCEPYKEVGGDPTKLIRDCREMFDGWGDRPFITAALVRSVETADAALRDGVDGIIVFWPIFRDMMQSHLTDEWNKTFLDEWNSMHDAGLLTGLPVQSH</sequence>
<organism evidence="2">
    <name type="scientific">marine metagenome</name>
    <dbReference type="NCBI Taxonomy" id="408172"/>
    <lineage>
        <taxon>unclassified sequences</taxon>
        <taxon>metagenomes</taxon>
        <taxon>ecological metagenomes</taxon>
    </lineage>
</organism>
<keyword evidence="1" id="KW-0704">Schiff base</keyword>
<dbReference type="InterPro" id="IPR013785">
    <property type="entry name" value="Aldolase_TIM"/>
</dbReference>
<dbReference type="SUPFAM" id="SSF51569">
    <property type="entry name" value="Aldolase"/>
    <property type="match status" value="1"/>
</dbReference>
<dbReference type="Pfam" id="PF00923">
    <property type="entry name" value="TAL_FSA"/>
    <property type="match status" value="1"/>
</dbReference>
<dbReference type="Gene3D" id="3.20.20.70">
    <property type="entry name" value="Aldolase class I"/>
    <property type="match status" value="1"/>
</dbReference>
<reference evidence="2" key="1">
    <citation type="submission" date="2018-05" db="EMBL/GenBank/DDBJ databases">
        <authorList>
            <person name="Lanie J.A."/>
            <person name="Ng W.-L."/>
            <person name="Kazmierczak K.M."/>
            <person name="Andrzejewski T.M."/>
            <person name="Davidsen T.M."/>
            <person name="Wayne K.J."/>
            <person name="Tettelin H."/>
            <person name="Glass J.I."/>
            <person name="Rusch D."/>
            <person name="Podicherti R."/>
            <person name="Tsui H.-C.T."/>
            <person name="Winkler M.E."/>
        </authorList>
    </citation>
    <scope>NUCLEOTIDE SEQUENCE</scope>
</reference>
<evidence type="ECO:0008006" key="3">
    <source>
        <dbReference type="Google" id="ProtNLM"/>
    </source>
</evidence>
<evidence type="ECO:0000256" key="1">
    <source>
        <dbReference type="ARBA" id="ARBA00023270"/>
    </source>
</evidence>
<dbReference type="GO" id="GO:0005975">
    <property type="term" value="P:carbohydrate metabolic process"/>
    <property type="evidence" value="ECO:0007669"/>
    <property type="project" value="InterPro"/>
</dbReference>
<dbReference type="AlphaFoldDB" id="A0A381RZ24"/>
<accession>A0A381RZ24</accession>
<gene>
    <name evidence="2" type="ORF">METZ01_LOCUS48071</name>
</gene>
<dbReference type="EMBL" id="UINC01002305">
    <property type="protein sequence ID" value="SUZ95217.1"/>
    <property type="molecule type" value="Genomic_DNA"/>
</dbReference>
<proteinExistence type="predicted"/>
<name>A0A381RZ24_9ZZZZ</name>
<protein>
    <recommendedName>
        <fullName evidence="3">Transaldolase</fullName>
    </recommendedName>
</protein>